<dbReference type="GO" id="GO:0006013">
    <property type="term" value="P:mannose metabolic process"/>
    <property type="evidence" value="ECO:0007669"/>
    <property type="project" value="InterPro"/>
</dbReference>
<evidence type="ECO:0000313" key="8">
    <source>
        <dbReference type="Proteomes" id="UP000009026"/>
    </source>
</evidence>
<dbReference type="InterPro" id="IPR011013">
    <property type="entry name" value="Gal_mutarotase_sf_dom"/>
</dbReference>
<dbReference type="Gene3D" id="1.20.1270.50">
    <property type="entry name" value="Glycoside hydrolase family 38, central domain"/>
    <property type="match status" value="1"/>
</dbReference>
<dbReference type="Gene3D" id="3.20.110.10">
    <property type="entry name" value="Glycoside hydrolase 38, N terminal domain"/>
    <property type="match status" value="1"/>
</dbReference>
<dbReference type="EMBL" id="CP012109">
    <property type="protein sequence ID" value="AKQ68301.1"/>
    <property type="molecule type" value="Genomic_DNA"/>
</dbReference>
<keyword evidence="4" id="KW-0326">Glycosidase</keyword>
<dbReference type="GO" id="GO:0046872">
    <property type="term" value="F:metal ion binding"/>
    <property type="evidence" value="ECO:0007669"/>
    <property type="project" value="UniProtKB-KW"/>
</dbReference>
<dbReference type="InterPro" id="IPR028995">
    <property type="entry name" value="Glyco_hydro_57/38_cen_sf"/>
</dbReference>
<evidence type="ECO:0000256" key="2">
    <source>
        <dbReference type="ARBA" id="ARBA00022723"/>
    </source>
</evidence>
<feature type="domain" description="Glycoside hydrolase family 38 central" evidence="6">
    <location>
        <begin position="324"/>
        <end position="447"/>
    </location>
</feature>
<dbReference type="SUPFAM" id="SSF88713">
    <property type="entry name" value="Glycoside hydrolase/deacetylase"/>
    <property type="match status" value="1"/>
</dbReference>
<dbReference type="SUPFAM" id="SSF74650">
    <property type="entry name" value="Galactose mutarotase-like"/>
    <property type="match status" value="1"/>
</dbReference>
<dbReference type="GO" id="GO:0030246">
    <property type="term" value="F:carbohydrate binding"/>
    <property type="evidence" value="ECO:0007669"/>
    <property type="project" value="InterPro"/>
</dbReference>
<protein>
    <submittedName>
        <fullName evidence="7">Putative alpha-mannosidase</fullName>
    </submittedName>
</protein>
<dbReference type="InterPro" id="IPR000602">
    <property type="entry name" value="Glyco_hydro_38_N"/>
</dbReference>
<proteinExistence type="inferred from homology"/>
<dbReference type="GO" id="GO:0004559">
    <property type="term" value="F:alpha-mannosidase activity"/>
    <property type="evidence" value="ECO:0007669"/>
    <property type="project" value="InterPro"/>
</dbReference>
<evidence type="ECO:0000256" key="3">
    <source>
        <dbReference type="ARBA" id="ARBA00022801"/>
    </source>
</evidence>
<gene>
    <name evidence="7" type="ORF">A176_005213</name>
</gene>
<evidence type="ECO:0000256" key="4">
    <source>
        <dbReference type="ARBA" id="ARBA00023295"/>
    </source>
</evidence>
<dbReference type="AlphaFoldDB" id="A0A0H4WY14"/>
<name>A0A0H4WY14_9BACT</name>
<dbReference type="SUPFAM" id="SSF88688">
    <property type="entry name" value="Families 57/38 glycoside transferase middle domain"/>
    <property type="match status" value="1"/>
</dbReference>
<dbReference type="PATRIC" id="fig|1297742.4.peg.5292"/>
<dbReference type="Proteomes" id="UP000009026">
    <property type="component" value="Chromosome"/>
</dbReference>
<reference evidence="7 8" key="1">
    <citation type="journal article" date="2016" name="PLoS ONE">
        <title>Complete Genome Sequence and Comparative Genomics of a Novel Myxobacterium Myxococcus hansupus.</title>
        <authorList>
            <person name="Sharma G."/>
            <person name="Narwani T."/>
            <person name="Subramanian S."/>
        </authorList>
    </citation>
    <scope>NUCLEOTIDE SEQUENCE [LARGE SCALE GENOMIC DNA]</scope>
    <source>
        <strain evidence="8">mixupus</strain>
    </source>
</reference>
<dbReference type="PANTHER" id="PTHR46017">
    <property type="entry name" value="ALPHA-MANNOSIDASE 2C1"/>
    <property type="match status" value="1"/>
</dbReference>
<comment type="similarity">
    <text evidence="1">Belongs to the glycosyl hydrolase 38 family.</text>
</comment>
<evidence type="ECO:0000259" key="5">
    <source>
        <dbReference type="Pfam" id="PF01074"/>
    </source>
</evidence>
<dbReference type="InterPro" id="IPR011330">
    <property type="entry name" value="Glyco_hydro/deAcase_b/a-brl"/>
</dbReference>
<dbReference type="InterPro" id="IPR027291">
    <property type="entry name" value="Glyco_hydro_38_N_sf"/>
</dbReference>
<evidence type="ECO:0000256" key="1">
    <source>
        <dbReference type="ARBA" id="ARBA00009792"/>
    </source>
</evidence>
<dbReference type="Pfam" id="PF09261">
    <property type="entry name" value="Alpha-mann_mid"/>
    <property type="match status" value="1"/>
</dbReference>
<dbReference type="InterPro" id="IPR037094">
    <property type="entry name" value="Glyco_hydro_38_cen_sf"/>
</dbReference>
<keyword evidence="2" id="KW-0479">Metal-binding</keyword>
<feature type="domain" description="Glycoside hydrolase family 38 N-terminal" evidence="5">
    <location>
        <begin position="28"/>
        <end position="226"/>
    </location>
</feature>
<dbReference type="OrthoDB" id="9772207at2"/>
<dbReference type="PANTHER" id="PTHR46017:SF1">
    <property type="entry name" value="ALPHA-MANNOSIDASE 2C1"/>
    <property type="match status" value="1"/>
</dbReference>
<dbReference type="STRING" id="1297742.A176_005213"/>
<accession>A0A0H4WY14</accession>
<dbReference type="RefSeq" id="WP_002633091.1">
    <property type="nucleotide sequence ID" value="NZ_CP012109.1"/>
</dbReference>
<sequence>MNSEQTLAQSLGIPEEATQVVVCEMAGHFDWDWQVPFLNYYQTGGGNHPPVQNSLESALNYMQDNSPAYRYSICEMSYLEKFVSGDSSRLAQLKAQGDQLSFSGAGITSAENLVTHGEAFIRNYLLGRRFVEQTFGPRKIQHLWIPDDFGSDSQLPIAVKAMGYDGAAFWRIPGDGAKIPSKDANELAPASLLHKQSVDFTWTARDGSAMTAHWLYAGYCQGNSKDGAPVTQSTLNGYANGPTAGKGRPFEFPTRYQFVPIDCDFEAPYPNLSSAIQTWNEKNRASGKWMLQASYQTYVALRDEALKRNGQRLTEHKRFVPNPYWTGCYASHPGLKQGHFSATRALLAAEPLVLILGKLQATVGREALTNGQTSDTAPYAQGGLGFWEGVASTLRRRLDEAWRLLTCSTHHDFVPGTAPDPVYRSEQRPQLAIAQAAAREVLDSSLRSVAQAIATRPQEGEQAFCVYNPVALQRSAPVELELAPWLTLTAARTSSQSGLAFQRVDATHWLVQVPDAPSLGYTSLYVTTAPFEPSKDLLPDLSPWTTGQDVVLSTRQVRVTLNGETGDIKSLHDLGTRPTTNLLPNAGNQLVFYNDQGGLYVFGMEAYGADSIGLTFAPLEPTSTSTRLQVLEQGALRQRVRAITTYALPLGSGSTAVTVVREYELLEGEPVLRMRTIGAAPSFTSVMARFGLGEAIQSLEHGTALYWDDNRPRLYFKASKYNPASTQMTFEATHGFVQARGHDGGRALGFLHAATPAWAIENPASMLGGDAQPAGNDSTHVVACLMRNTPATGGNGASGSDAASHCVEYAVVVPSGLTAPSTGGPQRNAALYNGPLIAQAVPVDPAGTSPESLSLVSTEGSILVTAVKPGTNAPEQAVLRVLQLGAPDNGTLPQVQVTLGSELASAYQQGGPVVAGLQSALEKELDTPPTVTVDGATVSWTPDCAVSTLVLST</sequence>
<evidence type="ECO:0000313" key="7">
    <source>
        <dbReference type="EMBL" id="AKQ68301.1"/>
    </source>
</evidence>
<organism evidence="7 8">
    <name type="scientific">Pseudomyxococcus hansupus</name>
    <dbReference type="NCBI Taxonomy" id="1297742"/>
    <lineage>
        <taxon>Bacteria</taxon>
        <taxon>Pseudomonadati</taxon>
        <taxon>Myxococcota</taxon>
        <taxon>Myxococcia</taxon>
        <taxon>Myxococcales</taxon>
        <taxon>Cystobacterineae</taxon>
        <taxon>Myxococcaceae</taxon>
        <taxon>Pseudomyxococcus</taxon>
    </lineage>
</organism>
<dbReference type="Pfam" id="PF01074">
    <property type="entry name" value="Glyco_hydro_38N"/>
    <property type="match status" value="1"/>
</dbReference>
<dbReference type="GO" id="GO:0009313">
    <property type="term" value="P:oligosaccharide catabolic process"/>
    <property type="evidence" value="ECO:0007669"/>
    <property type="project" value="TreeGrafter"/>
</dbReference>
<keyword evidence="3" id="KW-0378">Hydrolase</keyword>
<evidence type="ECO:0000259" key="6">
    <source>
        <dbReference type="Pfam" id="PF09261"/>
    </source>
</evidence>
<keyword evidence="8" id="KW-1185">Reference proteome</keyword>
<dbReference type="KEGG" id="mym:A176_005213"/>
<dbReference type="InterPro" id="IPR015341">
    <property type="entry name" value="Glyco_hydro_38_cen"/>
</dbReference>
<dbReference type="eggNOG" id="COG0383">
    <property type="taxonomic scope" value="Bacteria"/>
</dbReference>